<dbReference type="InterPro" id="IPR023214">
    <property type="entry name" value="HAD_sf"/>
</dbReference>
<dbReference type="Gene3D" id="3.90.1470.20">
    <property type="match status" value="1"/>
</dbReference>
<name>A0A285CTL1_9BACI</name>
<dbReference type="NCBIfam" id="TIGR03333">
    <property type="entry name" value="salvage_mtnX"/>
    <property type="match status" value="1"/>
</dbReference>
<dbReference type="PANTHER" id="PTHR28181">
    <property type="entry name" value="UPF0655 PROTEIN YCR015C"/>
    <property type="match status" value="1"/>
</dbReference>
<organism evidence="6 7">
    <name type="scientific">Bacillus oleivorans</name>
    <dbReference type="NCBI Taxonomy" id="1448271"/>
    <lineage>
        <taxon>Bacteria</taxon>
        <taxon>Bacillati</taxon>
        <taxon>Bacillota</taxon>
        <taxon>Bacilli</taxon>
        <taxon>Bacillales</taxon>
        <taxon>Bacillaceae</taxon>
        <taxon>Bacillus</taxon>
    </lineage>
</organism>
<dbReference type="InterPro" id="IPR036412">
    <property type="entry name" value="HAD-like_sf"/>
</dbReference>
<evidence type="ECO:0000256" key="1">
    <source>
        <dbReference type="ARBA" id="ARBA00022605"/>
    </source>
</evidence>
<evidence type="ECO:0000313" key="6">
    <source>
        <dbReference type="EMBL" id="SNX70854.1"/>
    </source>
</evidence>
<dbReference type="UniPathway" id="UPA00904">
    <property type="reaction ID" value="UER00877"/>
</dbReference>
<dbReference type="NCBIfam" id="TIGR01488">
    <property type="entry name" value="HAD-SF-IB"/>
    <property type="match status" value="1"/>
</dbReference>
<evidence type="ECO:0000256" key="5">
    <source>
        <dbReference type="NCBIfam" id="TIGR03333"/>
    </source>
</evidence>
<keyword evidence="7" id="KW-1185">Reference proteome</keyword>
<evidence type="ECO:0000256" key="2">
    <source>
        <dbReference type="ARBA" id="ARBA00022801"/>
    </source>
</evidence>
<gene>
    <name evidence="4" type="primary">mtnX</name>
    <name evidence="6" type="ORF">SAMN05877753_104400</name>
</gene>
<dbReference type="SUPFAM" id="SSF56784">
    <property type="entry name" value="HAD-like"/>
    <property type="match status" value="1"/>
</dbReference>
<accession>A0A285CTL1</accession>
<dbReference type="HAMAP" id="MF_01680">
    <property type="entry name" value="Salvage_MtnX"/>
    <property type="match status" value="1"/>
</dbReference>
<dbReference type="OrthoDB" id="9804940at2"/>
<comment type="similarity">
    <text evidence="4">Belongs to the HAD-like hydrolase superfamily. MtnX family.</text>
</comment>
<keyword evidence="1 4" id="KW-0028">Amino-acid biosynthesis</keyword>
<dbReference type="GO" id="GO:0043716">
    <property type="term" value="F:2-hydroxy-3-keto-5-methylthiopentenyl-1-phosphate phosphatase activity"/>
    <property type="evidence" value="ECO:0007669"/>
    <property type="project" value="UniProtKB-UniRule"/>
</dbReference>
<protein>
    <recommendedName>
        <fullName evidence="4 5">2-hydroxy-3-keto-5-methylthiopentenyl-1-phosphate phosphatase</fullName>
        <shortName evidence="4">HK-MTPenyl-1-P phosphatase</shortName>
        <ecNumber evidence="4 5">3.1.3.87</ecNumber>
    </recommendedName>
</protein>
<dbReference type="InterPro" id="IPR006384">
    <property type="entry name" value="HAD_hydro_PyrdxlP_Pase-like"/>
</dbReference>
<keyword evidence="3 4" id="KW-0486">Methionine biosynthesis</keyword>
<evidence type="ECO:0000256" key="3">
    <source>
        <dbReference type="ARBA" id="ARBA00023167"/>
    </source>
</evidence>
<dbReference type="Gene3D" id="3.40.50.1000">
    <property type="entry name" value="HAD superfamily/HAD-like"/>
    <property type="match status" value="1"/>
</dbReference>
<sequence>MKQPIIFCDFDGTITNKDNIVNIMNQFGPPEADAIKEDILNQRISIFEGVSRLFSLLPSSKRDDIISFVIRDAQIREGFREFVEFTRARSLPLYIVSGGIDFFVYPLLEPFAPFAGIFCNEADFSGDHIHINFPYSCDESCSSKGCGCCKPSIIRKMSSDNHLNIVIGDSITDLQAAKMADVVIARDFLIKKCEELGIPYEPFETFKDCIDIIQNRLDVRV</sequence>
<dbReference type="NCBIfam" id="TIGR01489">
    <property type="entry name" value="DKMTPPase-SF"/>
    <property type="match status" value="1"/>
</dbReference>
<dbReference type="EMBL" id="OAOP01000004">
    <property type="protein sequence ID" value="SNX70854.1"/>
    <property type="molecule type" value="Genomic_DNA"/>
</dbReference>
<dbReference type="PANTHER" id="PTHR28181:SF2">
    <property type="entry name" value="PHOSPHORIC MONOESTER HYDROLASE"/>
    <property type="match status" value="1"/>
</dbReference>
<dbReference type="RefSeq" id="WP_097158774.1">
    <property type="nucleotide sequence ID" value="NZ_JBEPMQ010000006.1"/>
</dbReference>
<dbReference type="Pfam" id="PF12710">
    <property type="entry name" value="HAD"/>
    <property type="match status" value="1"/>
</dbReference>
<keyword evidence="2 4" id="KW-0378">Hydrolase</keyword>
<dbReference type="CDD" id="cd07524">
    <property type="entry name" value="HAD_Pase"/>
    <property type="match status" value="1"/>
</dbReference>
<comment type="catalytic activity">
    <reaction evidence="4">
        <text>2-hydroxy-5-methylsulfanyl-3-oxopent-1-enyl phosphate + H2O = 1,2-dihydroxy-5-(methylsulfanyl)pent-1-en-3-one + phosphate</text>
        <dbReference type="Rhea" id="RHEA:14481"/>
        <dbReference type="ChEBI" id="CHEBI:15377"/>
        <dbReference type="ChEBI" id="CHEBI:43474"/>
        <dbReference type="ChEBI" id="CHEBI:49252"/>
        <dbReference type="ChEBI" id="CHEBI:59505"/>
        <dbReference type="EC" id="3.1.3.87"/>
    </reaction>
</comment>
<dbReference type="NCBIfam" id="NF007103">
    <property type="entry name" value="PRK09552.1"/>
    <property type="match status" value="1"/>
</dbReference>
<comment type="function">
    <text evidence="4">Dephosphorylates 2-hydroxy-3-keto-5-methylthiopentenyl-1-phosphate (HK-MTPenyl-1-P) yielding 1,2-dihydroxy-3-keto-5-methylthiopentene (DHK-MTPene).</text>
</comment>
<evidence type="ECO:0000313" key="7">
    <source>
        <dbReference type="Proteomes" id="UP000219546"/>
    </source>
</evidence>
<dbReference type="AlphaFoldDB" id="A0A285CTL1"/>
<evidence type="ECO:0000256" key="4">
    <source>
        <dbReference type="HAMAP-Rule" id="MF_01680"/>
    </source>
</evidence>
<dbReference type="InterPro" id="IPR050849">
    <property type="entry name" value="HAD-like_hydrolase_phosphatase"/>
</dbReference>
<proteinExistence type="inferred from homology"/>
<dbReference type="Proteomes" id="UP000219546">
    <property type="component" value="Unassembled WGS sequence"/>
</dbReference>
<reference evidence="6 7" key="1">
    <citation type="submission" date="2017-08" db="EMBL/GenBank/DDBJ databases">
        <authorList>
            <person name="de Groot N.N."/>
        </authorList>
    </citation>
    <scope>NUCLEOTIDE SEQUENCE [LARGE SCALE GENOMIC DNA]</scope>
    <source>
        <strain evidence="6 7">JC228</strain>
    </source>
</reference>
<dbReference type="GO" id="GO:0019509">
    <property type="term" value="P:L-methionine salvage from methylthioadenosine"/>
    <property type="evidence" value="ECO:0007669"/>
    <property type="project" value="UniProtKB-UniRule"/>
</dbReference>
<dbReference type="EC" id="3.1.3.87" evidence="4 5"/>
<comment type="pathway">
    <text evidence="4">Amino-acid biosynthesis; L-methionine biosynthesis via salvage pathway; L-methionine from S-methyl-5-thio-alpha-D-ribose 1-phosphate: step 4/6.</text>
</comment>
<dbReference type="InterPro" id="IPR017718">
    <property type="entry name" value="HAD-SF_hydro_IB_MtnX"/>
</dbReference>